<protein>
    <recommendedName>
        <fullName evidence="1">Carboxylesterase type B domain-containing protein</fullName>
    </recommendedName>
</protein>
<dbReference type="InterPro" id="IPR029058">
    <property type="entry name" value="AB_hydrolase_fold"/>
</dbReference>
<dbReference type="Gene3D" id="3.40.50.1820">
    <property type="entry name" value="alpha/beta hydrolase"/>
    <property type="match status" value="1"/>
</dbReference>
<dbReference type="Proteomes" id="UP001328107">
    <property type="component" value="Unassembled WGS sequence"/>
</dbReference>
<organism evidence="2 3">
    <name type="scientific">Pristionchus mayeri</name>
    <dbReference type="NCBI Taxonomy" id="1317129"/>
    <lineage>
        <taxon>Eukaryota</taxon>
        <taxon>Metazoa</taxon>
        <taxon>Ecdysozoa</taxon>
        <taxon>Nematoda</taxon>
        <taxon>Chromadorea</taxon>
        <taxon>Rhabditida</taxon>
        <taxon>Rhabditina</taxon>
        <taxon>Diplogasteromorpha</taxon>
        <taxon>Diplogasteroidea</taxon>
        <taxon>Neodiplogasteridae</taxon>
        <taxon>Pristionchus</taxon>
    </lineage>
</organism>
<feature type="domain" description="Carboxylesterase type B" evidence="1">
    <location>
        <begin position="4"/>
        <end position="151"/>
    </location>
</feature>
<dbReference type="InterPro" id="IPR002018">
    <property type="entry name" value="CarbesteraseB"/>
</dbReference>
<dbReference type="PANTHER" id="PTHR44590:SF3">
    <property type="entry name" value="CARBOXYLESTERASE TYPE B DOMAIN-CONTAINING PROTEIN"/>
    <property type="match status" value="1"/>
</dbReference>
<comment type="caution">
    <text evidence="2">The sequence shown here is derived from an EMBL/GenBank/DDBJ whole genome shotgun (WGS) entry which is preliminary data.</text>
</comment>
<dbReference type="SUPFAM" id="SSF53474">
    <property type="entry name" value="alpha/beta-Hydrolases"/>
    <property type="match status" value="1"/>
</dbReference>
<proteinExistence type="predicted"/>
<accession>A0AAN4ZDK5</accession>
<reference evidence="3" key="1">
    <citation type="submission" date="2022-10" db="EMBL/GenBank/DDBJ databases">
        <title>Genome assembly of Pristionchus species.</title>
        <authorList>
            <person name="Yoshida K."/>
            <person name="Sommer R.J."/>
        </authorList>
    </citation>
    <scope>NUCLEOTIDE SEQUENCE [LARGE SCALE GENOMIC DNA]</scope>
    <source>
        <strain evidence="3">RS5460</strain>
    </source>
</reference>
<dbReference type="EMBL" id="BTRK01000002">
    <property type="protein sequence ID" value="GMR37574.1"/>
    <property type="molecule type" value="Genomic_DNA"/>
</dbReference>
<sequence length="179" mass="20255">QSDLRSLYVNDEILNDKDKLMRTIANLVSDYYMNAGTLELCRKTVAKQDEPAFLYVVDHYCSKAMGLMDRMLPIKDTTHACELVNLFKRSSFTANPTLDDGEKALVDTFTTALTNFAKFGNPNGGDQSKTDLPSEWIPLDETNCGRNFVFNTTGSHMTEEFFEGRPAKYIEIMNKHQSS</sequence>
<dbReference type="PANTHER" id="PTHR44590">
    <property type="entry name" value="CARBOXYLIC ESTER HYDROLASE-RELATED"/>
    <property type="match status" value="1"/>
</dbReference>
<evidence type="ECO:0000313" key="3">
    <source>
        <dbReference type="Proteomes" id="UP001328107"/>
    </source>
</evidence>
<gene>
    <name evidence="2" type="ORF">PMAYCL1PPCAC_07769</name>
</gene>
<keyword evidence="3" id="KW-1185">Reference proteome</keyword>
<dbReference type="AlphaFoldDB" id="A0AAN4ZDK5"/>
<dbReference type="Pfam" id="PF00135">
    <property type="entry name" value="COesterase"/>
    <property type="match status" value="1"/>
</dbReference>
<evidence type="ECO:0000259" key="1">
    <source>
        <dbReference type="Pfam" id="PF00135"/>
    </source>
</evidence>
<evidence type="ECO:0000313" key="2">
    <source>
        <dbReference type="EMBL" id="GMR37574.1"/>
    </source>
</evidence>
<feature type="non-terminal residue" evidence="2">
    <location>
        <position position="1"/>
    </location>
</feature>
<name>A0AAN4ZDK5_9BILA</name>